<dbReference type="AlphaFoldDB" id="A0A1I5PU05"/>
<sequence>MADKLVDLGDGFWTVRGEFRIGLLEIGTQCSLVRLPDGNFVFLDSYTLDDGIRAQIDGIVGDAKVAAILNLHPFHTIHCEWMHEAYPEAELFGTARHVDKFPALPWQELRCEDDAMNERFGPDLTFSVPRGVPLVSEDESVHFSSVLALHRPSGTIHVDDTFVYLDKGFPLSLLPMIKRLSFHPTLAKALEPRAGAADEFREWAIDLGIDWADAQRIAAAHNAIFEFGEKRFPDYVGEALGRVASVLDRHRAEHG</sequence>
<organism evidence="1 2">
    <name type="scientific">Qipengyuania nanhaisediminis</name>
    <dbReference type="NCBI Taxonomy" id="604088"/>
    <lineage>
        <taxon>Bacteria</taxon>
        <taxon>Pseudomonadati</taxon>
        <taxon>Pseudomonadota</taxon>
        <taxon>Alphaproteobacteria</taxon>
        <taxon>Sphingomonadales</taxon>
        <taxon>Erythrobacteraceae</taxon>
        <taxon>Qipengyuania</taxon>
    </lineage>
</organism>
<proteinExistence type="predicted"/>
<protein>
    <recommendedName>
        <fullName evidence="3">Metallo-beta-lactamase domain-containing protein</fullName>
    </recommendedName>
</protein>
<name>A0A1I5PU05_9SPHN</name>
<dbReference type="EMBL" id="FOWZ01000004">
    <property type="protein sequence ID" value="SFP37523.1"/>
    <property type="molecule type" value="Genomic_DNA"/>
</dbReference>
<keyword evidence="2" id="KW-1185">Reference proteome</keyword>
<evidence type="ECO:0008006" key="3">
    <source>
        <dbReference type="Google" id="ProtNLM"/>
    </source>
</evidence>
<evidence type="ECO:0000313" key="2">
    <source>
        <dbReference type="Proteomes" id="UP000199331"/>
    </source>
</evidence>
<gene>
    <name evidence="1" type="ORF">SAMN04488060_2638</name>
</gene>
<evidence type="ECO:0000313" key="1">
    <source>
        <dbReference type="EMBL" id="SFP37523.1"/>
    </source>
</evidence>
<dbReference type="RefSeq" id="WP_090482633.1">
    <property type="nucleotide sequence ID" value="NZ_FOWZ01000004.1"/>
</dbReference>
<dbReference type="OrthoDB" id="7402742at2"/>
<reference evidence="2" key="1">
    <citation type="submission" date="2016-10" db="EMBL/GenBank/DDBJ databases">
        <authorList>
            <person name="Varghese N."/>
            <person name="Submissions S."/>
        </authorList>
    </citation>
    <scope>NUCLEOTIDE SEQUENCE [LARGE SCALE GENOMIC DNA]</scope>
    <source>
        <strain evidence="2">CGMCC 1.7715</strain>
    </source>
</reference>
<dbReference type="Proteomes" id="UP000199331">
    <property type="component" value="Unassembled WGS sequence"/>
</dbReference>
<dbReference type="STRING" id="604088.SAMN04488060_2638"/>
<accession>A0A1I5PU05</accession>